<dbReference type="OMA" id="SHIDECQ"/>
<dbReference type="STRING" id="126957.T1IM93"/>
<dbReference type="EMBL" id="JH430995">
    <property type="status" value="NOT_ANNOTATED_CDS"/>
    <property type="molecule type" value="Genomic_DNA"/>
</dbReference>
<reference evidence="2" key="1">
    <citation type="submission" date="2011-05" db="EMBL/GenBank/DDBJ databases">
        <authorList>
            <person name="Richards S.R."/>
            <person name="Qu J."/>
            <person name="Jiang H."/>
            <person name="Jhangiani S.N."/>
            <person name="Agravi P."/>
            <person name="Goodspeed R."/>
            <person name="Gross S."/>
            <person name="Mandapat C."/>
            <person name="Jackson L."/>
            <person name="Mathew T."/>
            <person name="Pu L."/>
            <person name="Thornton R."/>
            <person name="Saada N."/>
            <person name="Wilczek-Boney K.B."/>
            <person name="Lee S."/>
            <person name="Kovar C."/>
            <person name="Wu Y."/>
            <person name="Scherer S.E."/>
            <person name="Worley K.C."/>
            <person name="Muzny D.M."/>
            <person name="Gibbs R."/>
        </authorList>
    </citation>
    <scope>NUCLEOTIDE SEQUENCE</scope>
    <source>
        <strain evidence="2">Brora</strain>
    </source>
</reference>
<reference evidence="1" key="2">
    <citation type="submission" date="2015-02" db="UniProtKB">
        <authorList>
            <consortium name="EnsemblMetazoa"/>
        </authorList>
    </citation>
    <scope>IDENTIFICATION</scope>
</reference>
<keyword evidence="2" id="KW-1185">Reference proteome</keyword>
<name>T1IM93_STRMM</name>
<dbReference type="Proteomes" id="UP000014500">
    <property type="component" value="Unassembled WGS sequence"/>
</dbReference>
<dbReference type="PhylomeDB" id="T1IM93"/>
<evidence type="ECO:0000313" key="2">
    <source>
        <dbReference type="Proteomes" id="UP000014500"/>
    </source>
</evidence>
<sequence length="93" mass="10270">MVAIGGAEETLLKILPKSYHVLALFVGGLPDKLTSFIGKEIEYDVSMSVEEIMERLAEGMQSHIDECQIVPGSVLRALRERFSYGKIITSTIV</sequence>
<protein>
    <submittedName>
        <fullName evidence="1">Uncharacterized protein</fullName>
    </submittedName>
</protein>
<dbReference type="EnsemblMetazoa" id="SMAR002090-RA">
    <property type="protein sequence ID" value="SMAR002090-PA"/>
    <property type="gene ID" value="SMAR002090"/>
</dbReference>
<organism evidence="1 2">
    <name type="scientific">Strigamia maritima</name>
    <name type="common">European centipede</name>
    <name type="synonym">Geophilus maritimus</name>
    <dbReference type="NCBI Taxonomy" id="126957"/>
    <lineage>
        <taxon>Eukaryota</taxon>
        <taxon>Metazoa</taxon>
        <taxon>Ecdysozoa</taxon>
        <taxon>Arthropoda</taxon>
        <taxon>Myriapoda</taxon>
        <taxon>Chilopoda</taxon>
        <taxon>Pleurostigmophora</taxon>
        <taxon>Geophilomorpha</taxon>
        <taxon>Linotaeniidae</taxon>
        <taxon>Strigamia</taxon>
    </lineage>
</organism>
<dbReference type="AlphaFoldDB" id="T1IM93"/>
<dbReference type="HOGENOM" id="CLU_2402460_0_0_1"/>
<accession>T1IM93</accession>
<evidence type="ECO:0000313" key="1">
    <source>
        <dbReference type="EnsemblMetazoa" id="SMAR002090-PA"/>
    </source>
</evidence>
<proteinExistence type="predicted"/>